<name>A0A1G1WPM2_9BACT</name>
<evidence type="ECO:0000256" key="1">
    <source>
        <dbReference type="SAM" id="Phobius"/>
    </source>
</evidence>
<dbReference type="Pfam" id="PF07963">
    <property type="entry name" value="N_methyl"/>
    <property type="match status" value="1"/>
</dbReference>
<evidence type="ECO:0008006" key="4">
    <source>
        <dbReference type="Google" id="ProtNLM"/>
    </source>
</evidence>
<proteinExistence type="predicted"/>
<sequence>MLTPASHKGFTLIEIIIVVALVGIVFAAVAQTINPSKFFNLGYDDKRKDAINKLRSSLASYYLDKNAYPAASCDGDGDAGTATCCSSWQSYIDSLTPKYISTLPHDPEEPATPGPPDFCYSRGTSDTSGYKLEFRLSSQETGNTKFGEYLDSGTASSGKTYYRYRITENWNFP</sequence>
<dbReference type="InterPro" id="IPR045584">
    <property type="entry name" value="Pilin-like"/>
</dbReference>
<feature type="transmembrane region" description="Helical" evidence="1">
    <location>
        <begin position="12"/>
        <end position="30"/>
    </location>
</feature>
<dbReference type="Gene3D" id="3.30.700.10">
    <property type="entry name" value="Glycoprotein, Type 4 Pilin"/>
    <property type="match status" value="1"/>
</dbReference>
<evidence type="ECO:0000313" key="2">
    <source>
        <dbReference type="EMBL" id="OGY29561.1"/>
    </source>
</evidence>
<keyword evidence="1" id="KW-1133">Transmembrane helix</keyword>
<comment type="caution">
    <text evidence="2">The sequence shown here is derived from an EMBL/GenBank/DDBJ whole genome shotgun (WGS) entry which is preliminary data.</text>
</comment>
<keyword evidence="1" id="KW-0472">Membrane</keyword>
<dbReference type="AlphaFoldDB" id="A0A1G1WPM2"/>
<reference evidence="2 3" key="1">
    <citation type="journal article" date="2016" name="Nat. Commun.">
        <title>Thousands of microbial genomes shed light on interconnected biogeochemical processes in an aquifer system.</title>
        <authorList>
            <person name="Anantharaman K."/>
            <person name="Brown C.T."/>
            <person name="Hug L.A."/>
            <person name="Sharon I."/>
            <person name="Castelle C.J."/>
            <person name="Probst A.J."/>
            <person name="Thomas B.C."/>
            <person name="Singh A."/>
            <person name="Wilkins M.J."/>
            <person name="Karaoz U."/>
            <person name="Brodie E.L."/>
            <person name="Williams K.H."/>
            <person name="Hubbard S.S."/>
            <person name="Banfield J.F."/>
        </authorList>
    </citation>
    <scope>NUCLEOTIDE SEQUENCE [LARGE SCALE GENOMIC DNA]</scope>
</reference>
<protein>
    <recommendedName>
        <fullName evidence="4">Type II secretion system protein GspG C-terminal domain-containing protein</fullName>
    </recommendedName>
</protein>
<gene>
    <name evidence="2" type="ORF">A3J50_01535</name>
</gene>
<accession>A0A1G1WPM2</accession>
<organism evidence="2 3">
    <name type="scientific">Candidatus Woykebacteria bacterium RIFCSPHIGHO2_02_FULL_43_16b</name>
    <dbReference type="NCBI Taxonomy" id="1802601"/>
    <lineage>
        <taxon>Bacteria</taxon>
        <taxon>Candidatus Woykeibacteriota</taxon>
    </lineage>
</organism>
<dbReference type="NCBIfam" id="TIGR02532">
    <property type="entry name" value="IV_pilin_GFxxxE"/>
    <property type="match status" value="1"/>
</dbReference>
<dbReference type="PROSITE" id="PS00409">
    <property type="entry name" value="PROKAR_NTER_METHYL"/>
    <property type="match status" value="1"/>
</dbReference>
<dbReference type="SUPFAM" id="SSF54523">
    <property type="entry name" value="Pili subunits"/>
    <property type="match status" value="1"/>
</dbReference>
<dbReference type="InterPro" id="IPR012902">
    <property type="entry name" value="N_methyl_site"/>
</dbReference>
<dbReference type="Proteomes" id="UP000177821">
    <property type="component" value="Unassembled WGS sequence"/>
</dbReference>
<evidence type="ECO:0000313" key="3">
    <source>
        <dbReference type="Proteomes" id="UP000177821"/>
    </source>
</evidence>
<keyword evidence="1" id="KW-0812">Transmembrane</keyword>
<dbReference type="EMBL" id="MHCX01000021">
    <property type="protein sequence ID" value="OGY29561.1"/>
    <property type="molecule type" value="Genomic_DNA"/>
</dbReference>